<protein>
    <submittedName>
        <fullName evidence="10">Triose-phosphate transporter domain-containing protein</fullName>
    </submittedName>
</protein>
<evidence type="ECO:0000256" key="4">
    <source>
        <dbReference type="ARBA" id="ARBA00011182"/>
    </source>
</evidence>
<dbReference type="InterPro" id="IPR050186">
    <property type="entry name" value="TPT_transporter"/>
</dbReference>
<dbReference type="OrthoDB" id="10261634at2759"/>
<evidence type="ECO:0000256" key="6">
    <source>
        <dbReference type="ARBA" id="ARBA00022989"/>
    </source>
</evidence>
<dbReference type="AlphaFoldDB" id="A0A6A6PLM9"/>
<evidence type="ECO:0000256" key="2">
    <source>
        <dbReference type="ARBA" id="ARBA00004477"/>
    </source>
</evidence>
<comment type="similarity">
    <text evidence="3">Belongs to the TPT transporter family. SLC35D subfamily.</text>
</comment>
<organism evidence="10 11">
    <name type="scientific">Neohortaea acidophila</name>
    <dbReference type="NCBI Taxonomy" id="245834"/>
    <lineage>
        <taxon>Eukaryota</taxon>
        <taxon>Fungi</taxon>
        <taxon>Dikarya</taxon>
        <taxon>Ascomycota</taxon>
        <taxon>Pezizomycotina</taxon>
        <taxon>Dothideomycetes</taxon>
        <taxon>Dothideomycetidae</taxon>
        <taxon>Mycosphaerellales</taxon>
        <taxon>Teratosphaeriaceae</taxon>
        <taxon>Neohortaea</taxon>
    </lineage>
</organism>
<comment type="subunit">
    <text evidence="4">Homooligomer.</text>
</comment>
<reference evidence="10" key="1">
    <citation type="journal article" date="2020" name="Stud. Mycol.">
        <title>101 Dothideomycetes genomes: a test case for predicting lifestyles and emergence of pathogens.</title>
        <authorList>
            <person name="Haridas S."/>
            <person name="Albert R."/>
            <person name="Binder M."/>
            <person name="Bloem J."/>
            <person name="Labutti K."/>
            <person name="Salamov A."/>
            <person name="Andreopoulos B."/>
            <person name="Baker S."/>
            <person name="Barry K."/>
            <person name="Bills G."/>
            <person name="Bluhm B."/>
            <person name="Cannon C."/>
            <person name="Castanera R."/>
            <person name="Culley D."/>
            <person name="Daum C."/>
            <person name="Ezra D."/>
            <person name="Gonzalez J."/>
            <person name="Henrissat B."/>
            <person name="Kuo A."/>
            <person name="Liang C."/>
            <person name="Lipzen A."/>
            <person name="Lutzoni F."/>
            <person name="Magnuson J."/>
            <person name="Mondo S."/>
            <person name="Nolan M."/>
            <person name="Ohm R."/>
            <person name="Pangilinan J."/>
            <person name="Park H.-J."/>
            <person name="Ramirez L."/>
            <person name="Alfaro M."/>
            <person name="Sun H."/>
            <person name="Tritt A."/>
            <person name="Yoshinaga Y."/>
            <person name="Zwiers L.-H."/>
            <person name="Turgeon B."/>
            <person name="Goodwin S."/>
            <person name="Spatafora J."/>
            <person name="Crous P."/>
            <person name="Grigoriev I."/>
        </authorList>
    </citation>
    <scope>NUCLEOTIDE SEQUENCE</scope>
    <source>
        <strain evidence="10">CBS 113389</strain>
    </source>
</reference>
<feature type="transmembrane region" description="Helical" evidence="8">
    <location>
        <begin position="133"/>
        <end position="165"/>
    </location>
</feature>
<accession>A0A6A6PLM9</accession>
<comment type="subcellular location">
    <subcellularLocation>
        <location evidence="2">Endoplasmic reticulum membrane</location>
        <topology evidence="2">Multi-pass membrane protein</topology>
    </subcellularLocation>
</comment>
<dbReference type="EMBL" id="MU001640">
    <property type="protein sequence ID" value="KAF2480167.1"/>
    <property type="molecule type" value="Genomic_DNA"/>
</dbReference>
<dbReference type="GO" id="GO:0005789">
    <property type="term" value="C:endoplasmic reticulum membrane"/>
    <property type="evidence" value="ECO:0007669"/>
    <property type="project" value="UniProtKB-SubCell"/>
</dbReference>
<name>A0A6A6PLM9_9PEZI</name>
<evidence type="ECO:0000313" key="10">
    <source>
        <dbReference type="EMBL" id="KAF2480167.1"/>
    </source>
</evidence>
<proteinExistence type="inferred from homology"/>
<evidence type="ECO:0000313" key="11">
    <source>
        <dbReference type="Proteomes" id="UP000799767"/>
    </source>
</evidence>
<evidence type="ECO:0000256" key="8">
    <source>
        <dbReference type="SAM" id="Phobius"/>
    </source>
</evidence>
<evidence type="ECO:0000256" key="5">
    <source>
        <dbReference type="ARBA" id="ARBA00022692"/>
    </source>
</evidence>
<dbReference type="RefSeq" id="XP_033586737.1">
    <property type="nucleotide sequence ID" value="XM_033734558.1"/>
</dbReference>
<dbReference type="InterPro" id="IPR004853">
    <property type="entry name" value="Sugar_P_trans_dom"/>
</dbReference>
<dbReference type="Pfam" id="PF03151">
    <property type="entry name" value="TPT"/>
    <property type="match status" value="1"/>
</dbReference>
<comment type="function">
    <text evidence="1">Involved in the import of GDP-mannose from the cytoplasm into the Golgi lumen.</text>
</comment>
<keyword evidence="11" id="KW-1185">Reference proteome</keyword>
<dbReference type="PANTHER" id="PTHR11132">
    <property type="entry name" value="SOLUTE CARRIER FAMILY 35"/>
    <property type="match status" value="1"/>
</dbReference>
<evidence type="ECO:0000256" key="1">
    <source>
        <dbReference type="ARBA" id="ARBA00003420"/>
    </source>
</evidence>
<evidence type="ECO:0000256" key="3">
    <source>
        <dbReference type="ARBA" id="ARBA00010425"/>
    </source>
</evidence>
<gene>
    <name evidence="10" type="ORF">BDY17DRAFT_303352</name>
</gene>
<evidence type="ECO:0000256" key="7">
    <source>
        <dbReference type="ARBA" id="ARBA00023136"/>
    </source>
</evidence>
<feature type="transmembrane region" description="Helical" evidence="8">
    <location>
        <begin position="56"/>
        <end position="76"/>
    </location>
</feature>
<dbReference type="Proteomes" id="UP000799767">
    <property type="component" value="Unassembled WGS sequence"/>
</dbReference>
<dbReference type="GeneID" id="54475560"/>
<evidence type="ECO:0000259" key="9">
    <source>
        <dbReference type="Pfam" id="PF03151"/>
    </source>
</evidence>
<keyword evidence="5 8" id="KW-0812">Transmembrane</keyword>
<keyword evidence="7 8" id="KW-0472">Membrane</keyword>
<keyword evidence="6 8" id="KW-1133">Transmembrane helix</keyword>
<feature type="transmembrane region" description="Helical" evidence="8">
    <location>
        <begin position="26"/>
        <end position="44"/>
    </location>
</feature>
<sequence>MLLLTIGSVLATIGEADWTSTGLALTLLGGLIGPLKALVMYKLITRSAPLLTPWDILYLMTPIAALQSLVIAWLVGEVGLLRTVRMEDLHAGFFAHCLLLNLLTAFVLNVCYSQVTIITGPMGMSICGNVRQILTIGFGMLCFGVAVNWLNGVGLVLAMAGLVWFSRAQLRRQGVAITT</sequence>
<feature type="domain" description="Sugar phosphate transporter" evidence="9">
    <location>
        <begin position="4"/>
        <end position="165"/>
    </location>
</feature>
<feature type="transmembrane region" description="Helical" evidence="8">
    <location>
        <begin position="91"/>
        <end position="112"/>
    </location>
</feature>